<evidence type="ECO:0000313" key="18">
    <source>
        <dbReference type="EMBL" id="CAI5450998.1"/>
    </source>
</evidence>
<protein>
    <recommendedName>
        <fullName evidence="4">non-specific serine/threonine protein kinase</fullName>
        <ecNumber evidence="4">2.7.11.1</ecNumber>
    </recommendedName>
</protein>
<evidence type="ECO:0000256" key="8">
    <source>
        <dbReference type="ARBA" id="ARBA00022741"/>
    </source>
</evidence>
<feature type="region of interest" description="Disordered" evidence="16">
    <location>
        <begin position="472"/>
        <end position="511"/>
    </location>
</feature>
<evidence type="ECO:0000256" key="3">
    <source>
        <dbReference type="ARBA" id="ARBA00009985"/>
    </source>
</evidence>
<dbReference type="GO" id="GO:0005737">
    <property type="term" value="C:cytoplasm"/>
    <property type="evidence" value="ECO:0007669"/>
    <property type="project" value="TreeGrafter"/>
</dbReference>
<accession>A0A9P1N4P9</accession>
<evidence type="ECO:0000256" key="15">
    <source>
        <dbReference type="PROSITE-ProRule" id="PRU10141"/>
    </source>
</evidence>
<comment type="catalytic activity">
    <reaction evidence="13">
        <text>L-threonyl-[protein] + ATP = O-phospho-L-threonyl-[protein] + ADP + H(+)</text>
        <dbReference type="Rhea" id="RHEA:46608"/>
        <dbReference type="Rhea" id="RHEA-COMP:11060"/>
        <dbReference type="Rhea" id="RHEA-COMP:11605"/>
        <dbReference type="ChEBI" id="CHEBI:15378"/>
        <dbReference type="ChEBI" id="CHEBI:30013"/>
        <dbReference type="ChEBI" id="CHEBI:30616"/>
        <dbReference type="ChEBI" id="CHEBI:61977"/>
        <dbReference type="ChEBI" id="CHEBI:456216"/>
        <dbReference type="EC" id="2.7.11.1"/>
    </reaction>
</comment>
<evidence type="ECO:0000256" key="11">
    <source>
        <dbReference type="ARBA" id="ARBA00022842"/>
    </source>
</evidence>
<evidence type="ECO:0000256" key="7">
    <source>
        <dbReference type="ARBA" id="ARBA00022723"/>
    </source>
</evidence>
<feature type="domain" description="Protein kinase" evidence="17">
    <location>
        <begin position="145"/>
        <end position="399"/>
    </location>
</feature>
<evidence type="ECO:0000256" key="6">
    <source>
        <dbReference type="ARBA" id="ARBA00022679"/>
    </source>
</evidence>
<dbReference type="AlphaFoldDB" id="A0A9P1N4P9"/>
<dbReference type="GO" id="GO:0035556">
    <property type="term" value="P:intracellular signal transduction"/>
    <property type="evidence" value="ECO:0007669"/>
    <property type="project" value="TreeGrafter"/>
</dbReference>
<comment type="caution">
    <text evidence="18">The sequence shown here is derived from an EMBL/GenBank/DDBJ whole genome shotgun (WGS) entry which is preliminary data.</text>
</comment>
<feature type="binding site" evidence="15">
    <location>
        <position position="174"/>
    </location>
    <ligand>
        <name>ATP</name>
        <dbReference type="ChEBI" id="CHEBI:30616"/>
    </ligand>
</feature>
<keyword evidence="6" id="KW-0808">Transferase</keyword>
<comment type="cofactor">
    <cofactor evidence="2">
        <name>Mg(2+)</name>
        <dbReference type="ChEBI" id="CHEBI:18420"/>
    </cofactor>
</comment>
<comment type="similarity">
    <text evidence="3">Belongs to the protein kinase superfamily. CAMK Ser/Thr protein kinase family. LKB1 subfamily.</text>
</comment>
<evidence type="ECO:0000256" key="12">
    <source>
        <dbReference type="ARBA" id="ARBA00023211"/>
    </source>
</evidence>
<dbReference type="FunFam" id="1.10.510.10:FF:001234">
    <property type="entry name" value="Serine/threonine-protein kinase par-4"/>
    <property type="match status" value="1"/>
</dbReference>
<evidence type="ECO:0000256" key="5">
    <source>
        <dbReference type="ARBA" id="ARBA00022527"/>
    </source>
</evidence>
<dbReference type="Gene3D" id="1.10.510.10">
    <property type="entry name" value="Transferase(Phosphotransferase) domain 1"/>
    <property type="match status" value="1"/>
</dbReference>
<evidence type="ECO:0000259" key="17">
    <source>
        <dbReference type="PROSITE" id="PS50011"/>
    </source>
</evidence>
<dbReference type="InterPro" id="IPR017441">
    <property type="entry name" value="Protein_kinase_ATP_BS"/>
</dbReference>
<evidence type="ECO:0000256" key="14">
    <source>
        <dbReference type="ARBA" id="ARBA00048679"/>
    </source>
</evidence>
<feature type="region of interest" description="Disordered" evidence="16">
    <location>
        <begin position="1"/>
        <end position="76"/>
    </location>
</feature>
<organism evidence="18 19">
    <name type="scientific">Caenorhabditis angaria</name>
    <dbReference type="NCBI Taxonomy" id="860376"/>
    <lineage>
        <taxon>Eukaryota</taxon>
        <taxon>Metazoa</taxon>
        <taxon>Ecdysozoa</taxon>
        <taxon>Nematoda</taxon>
        <taxon>Chromadorea</taxon>
        <taxon>Rhabditida</taxon>
        <taxon>Rhabditina</taxon>
        <taxon>Rhabditomorpha</taxon>
        <taxon>Rhabditoidea</taxon>
        <taxon>Rhabditidae</taxon>
        <taxon>Peloderinae</taxon>
        <taxon>Caenorhabditis</taxon>
    </lineage>
</organism>
<dbReference type="SMART" id="SM00220">
    <property type="entry name" value="S_TKc"/>
    <property type="match status" value="1"/>
</dbReference>
<comment type="catalytic activity">
    <reaction evidence="14">
        <text>L-seryl-[protein] + ATP = O-phospho-L-seryl-[protein] + ADP + H(+)</text>
        <dbReference type="Rhea" id="RHEA:17989"/>
        <dbReference type="Rhea" id="RHEA-COMP:9863"/>
        <dbReference type="Rhea" id="RHEA-COMP:11604"/>
        <dbReference type="ChEBI" id="CHEBI:15378"/>
        <dbReference type="ChEBI" id="CHEBI:29999"/>
        <dbReference type="ChEBI" id="CHEBI:30616"/>
        <dbReference type="ChEBI" id="CHEBI:83421"/>
        <dbReference type="ChEBI" id="CHEBI:456216"/>
        <dbReference type="EC" id="2.7.11.1"/>
    </reaction>
</comment>
<keyword evidence="9" id="KW-0418">Kinase</keyword>
<dbReference type="Pfam" id="PF00069">
    <property type="entry name" value="Pkinase"/>
    <property type="match status" value="1"/>
</dbReference>
<dbReference type="SUPFAM" id="SSF56112">
    <property type="entry name" value="Protein kinase-like (PK-like)"/>
    <property type="match status" value="1"/>
</dbReference>
<keyword evidence="11" id="KW-0460">Magnesium</keyword>
<name>A0A9P1N4P9_9PELO</name>
<evidence type="ECO:0000256" key="1">
    <source>
        <dbReference type="ARBA" id="ARBA00001936"/>
    </source>
</evidence>
<dbReference type="InterPro" id="IPR000719">
    <property type="entry name" value="Prot_kinase_dom"/>
</dbReference>
<dbReference type="GO" id="GO:0005524">
    <property type="term" value="F:ATP binding"/>
    <property type="evidence" value="ECO:0007669"/>
    <property type="project" value="UniProtKB-UniRule"/>
</dbReference>
<evidence type="ECO:0000256" key="13">
    <source>
        <dbReference type="ARBA" id="ARBA00047899"/>
    </source>
</evidence>
<dbReference type="PROSITE" id="PS50011">
    <property type="entry name" value="PROTEIN_KINASE_DOM"/>
    <property type="match status" value="1"/>
</dbReference>
<dbReference type="PANTHER" id="PTHR24346">
    <property type="entry name" value="MAP/MICROTUBULE AFFINITY-REGULATING KINASE"/>
    <property type="match status" value="1"/>
</dbReference>
<reference evidence="18" key="1">
    <citation type="submission" date="2022-11" db="EMBL/GenBank/DDBJ databases">
        <authorList>
            <person name="Kikuchi T."/>
        </authorList>
    </citation>
    <scope>NUCLEOTIDE SEQUENCE</scope>
    <source>
        <strain evidence="18">PS1010</strain>
    </source>
</reference>
<evidence type="ECO:0000256" key="2">
    <source>
        <dbReference type="ARBA" id="ARBA00001946"/>
    </source>
</evidence>
<keyword evidence="7" id="KW-0479">Metal-binding</keyword>
<dbReference type="GO" id="GO:0046872">
    <property type="term" value="F:metal ion binding"/>
    <property type="evidence" value="ECO:0007669"/>
    <property type="project" value="UniProtKB-KW"/>
</dbReference>
<feature type="compositionally biased region" description="Basic and acidic residues" evidence="16">
    <location>
        <begin position="478"/>
        <end position="491"/>
    </location>
</feature>
<evidence type="ECO:0000256" key="4">
    <source>
        <dbReference type="ARBA" id="ARBA00012513"/>
    </source>
</evidence>
<dbReference type="PROSITE" id="PS00108">
    <property type="entry name" value="PROTEIN_KINASE_ST"/>
    <property type="match status" value="1"/>
</dbReference>
<keyword evidence="8 15" id="KW-0547">Nucleotide-binding</keyword>
<dbReference type="PANTHER" id="PTHR24346:SF94">
    <property type="entry name" value="NON-SPECIFIC SERINE_THREONINE PROTEIN KINASE"/>
    <property type="match status" value="1"/>
</dbReference>
<sequence>MEVSGPSERNKFIIPGEDDNQDEKQNIMRLSVDPDYEEENEENRPAPINKINEPQERSVKMSIGNWDDDEEDEDEVEEAEVGPSRIAQEMWRFREKENFDFEENEDIKAFFKNKVSEAMFPGVNTIEDNFGLIKSKKGPKIIEGYLWGAVIGVGSYGKVKEVLDTFTLTRRAAKIMKHDKIKKNTKWLGEYSKHPNVIKLQEVFEIPEKKKIYMIFEYCIGSVQQLLDIEPAKRLTQGECHKIFCEMIHGLDYLHSRRISHKDIKPGNLLISIDFTIKICDFGVAEEISMYQENGNCTKVNGTPKFQPPECVAGNHQYFDGYKADIWGAGVTLYNLISGKYPFDCPRLIQLYDSIAKDELVMPTNVPISNCLQDLIQKLLEKDFEKRITTNDAMLHSWFLTSFPEDEGLGRIMERMRTGDRPLTMRPSMEILFEKDVGEFQNNASGNSEMAPLTYGGELDSDAFRGFKYLKIDPQPTDDEKNEDKKSVDNSKRKKAKKSIFSCIFRPRSGS</sequence>
<evidence type="ECO:0000256" key="10">
    <source>
        <dbReference type="ARBA" id="ARBA00022840"/>
    </source>
</evidence>
<proteinExistence type="inferred from homology"/>
<evidence type="ECO:0000313" key="19">
    <source>
        <dbReference type="Proteomes" id="UP001152747"/>
    </source>
</evidence>
<keyword evidence="19" id="KW-1185">Reference proteome</keyword>
<dbReference type="EMBL" id="CANHGI010000005">
    <property type="protein sequence ID" value="CAI5450998.1"/>
    <property type="molecule type" value="Genomic_DNA"/>
</dbReference>
<feature type="compositionally biased region" description="Acidic residues" evidence="16">
    <location>
        <begin position="66"/>
        <end position="76"/>
    </location>
</feature>
<dbReference type="GO" id="GO:0004674">
    <property type="term" value="F:protein serine/threonine kinase activity"/>
    <property type="evidence" value="ECO:0007669"/>
    <property type="project" value="UniProtKB-KW"/>
</dbReference>
<dbReference type="PROSITE" id="PS00107">
    <property type="entry name" value="PROTEIN_KINASE_ATP"/>
    <property type="match status" value="1"/>
</dbReference>
<dbReference type="InterPro" id="IPR008271">
    <property type="entry name" value="Ser/Thr_kinase_AS"/>
</dbReference>
<dbReference type="EC" id="2.7.11.1" evidence="4"/>
<keyword evidence="10 15" id="KW-0067">ATP-binding</keyword>
<dbReference type="Proteomes" id="UP001152747">
    <property type="component" value="Unassembled WGS sequence"/>
</dbReference>
<gene>
    <name evidence="18" type="ORF">CAMP_LOCUS13635</name>
</gene>
<keyword evidence="12" id="KW-0464">Manganese</keyword>
<evidence type="ECO:0000256" key="16">
    <source>
        <dbReference type="SAM" id="MobiDB-lite"/>
    </source>
</evidence>
<evidence type="ECO:0000256" key="9">
    <source>
        <dbReference type="ARBA" id="ARBA00022777"/>
    </source>
</evidence>
<comment type="cofactor">
    <cofactor evidence="1">
        <name>Mn(2+)</name>
        <dbReference type="ChEBI" id="CHEBI:29035"/>
    </cofactor>
</comment>
<keyword evidence="5" id="KW-0723">Serine/threonine-protein kinase</keyword>
<dbReference type="OrthoDB" id="68483at2759"/>
<dbReference type="InterPro" id="IPR011009">
    <property type="entry name" value="Kinase-like_dom_sf"/>
</dbReference>